<dbReference type="Proteomes" id="UP001340816">
    <property type="component" value="Chromosome"/>
</dbReference>
<sequence>MAHRLYLHRDRALRGIRNDESSNAPSEAAREWAEPIPPAVHAWELQPGEYRIHTR</sequence>
<dbReference type="RefSeq" id="WP_326760312.1">
    <property type="nucleotide sequence ID" value="NZ_CP109135.1"/>
</dbReference>
<gene>
    <name evidence="1" type="ORF">OHB35_28590</name>
</gene>
<name>A0ABZ1HE71_STRPH</name>
<reference evidence="1 2" key="1">
    <citation type="submission" date="2022-10" db="EMBL/GenBank/DDBJ databases">
        <title>The complete genomes of actinobacterial strains from the NBC collection.</title>
        <authorList>
            <person name="Joergensen T.S."/>
            <person name="Alvarez Arevalo M."/>
            <person name="Sterndorff E.B."/>
            <person name="Faurdal D."/>
            <person name="Vuksanovic O."/>
            <person name="Mourched A.-S."/>
            <person name="Charusanti P."/>
            <person name="Shaw S."/>
            <person name="Blin K."/>
            <person name="Weber T."/>
        </authorList>
    </citation>
    <scope>NUCLEOTIDE SEQUENCE [LARGE SCALE GENOMIC DNA]</scope>
    <source>
        <strain evidence="1 2">NBC 01752</strain>
    </source>
</reference>
<accession>A0ABZ1HE71</accession>
<evidence type="ECO:0000313" key="1">
    <source>
        <dbReference type="EMBL" id="WSD16888.1"/>
    </source>
</evidence>
<organism evidence="1 2">
    <name type="scientific">Streptomyces phaeochromogenes</name>
    <dbReference type="NCBI Taxonomy" id="1923"/>
    <lineage>
        <taxon>Bacteria</taxon>
        <taxon>Bacillati</taxon>
        <taxon>Actinomycetota</taxon>
        <taxon>Actinomycetes</taxon>
        <taxon>Kitasatosporales</taxon>
        <taxon>Streptomycetaceae</taxon>
        <taxon>Streptomyces</taxon>
        <taxon>Streptomyces phaeochromogenes group</taxon>
    </lineage>
</organism>
<protein>
    <submittedName>
        <fullName evidence="1">Uncharacterized protein</fullName>
    </submittedName>
</protein>
<proteinExistence type="predicted"/>
<dbReference type="EMBL" id="CP109135">
    <property type="protein sequence ID" value="WSD16888.1"/>
    <property type="molecule type" value="Genomic_DNA"/>
</dbReference>
<evidence type="ECO:0000313" key="2">
    <source>
        <dbReference type="Proteomes" id="UP001340816"/>
    </source>
</evidence>
<keyword evidence="2" id="KW-1185">Reference proteome</keyword>